<dbReference type="Pfam" id="PF00460">
    <property type="entry name" value="Flg_bb_rod"/>
    <property type="match status" value="1"/>
</dbReference>
<dbReference type="InterPro" id="IPR001444">
    <property type="entry name" value="Flag_bb_rod_N"/>
</dbReference>
<dbReference type="SUPFAM" id="SSF117143">
    <property type="entry name" value="Flagellar hook protein flgE"/>
    <property type="match status" value="1"/>
</dbReference>
<evidence type="ECO:0000259" key="9">
    <source>
        <dbReference type="Pfam" id="PF22692"/>
    </source>
</evidence>
<evidence type="ECO:0000256" key="2">
    <source>
        <dbReference type="ARBA" id="ARBA00009677"/>
    </source>
</evidence>
<protein>
    <recommendedName>
        <fullName evidence="3 5">Flagellar hook protein FlgE</fullName>
    </recommendedName>
</protein>
<gene>
    <name evidence="10" type="ORF">ACFOW6_06230</name>
</gene>
<dbReference type="Pfam" id="PF07559">
    <property type="entry name" value="FlgE_D2"/>
    <property type="match status" value="1"/>
</dbReference>
<dbReference type="Gene3D" id="2.60.98.20">
    <property type="entry name" value="Flagellar hook protein FlgE"/>
    <property type="match status" value="1"/>
</dbReference>
<sequence length="437" mass="46602">MSVYGAMNTAVSGLGAQSSALANISDNIANSRTTGYKRVDTAFSTLVTASDQNQHQAGGVRARPSFRHDVQGNMEQSQVSTHLGVTGKGYFSVSQPESVDPNSGEVNFKPSSFYTRAGDFEVDKNGYLVNSSGYHLNGWDVDPGTGVANTADVKPIQISQLQDSPVPTSNIQYAANLPSQLDPSTTLPANSIQIYDSVGNQRNLDLVWSKTATNNIWELSINSPDGTPVSYGPVEFEFDNGRIAANGIDTSADPNITPPATQAAGDPAEITLQGLDFGSGIDPQDITINLGNFERANGTTQYTGTELQLNSLDQNGVPPGAFKDLYVDDAGYVNLNYDNGQTKTYFQVPLTQFNNPNGLTRLDGNAFQQSPESGVPRLNPPGLGSNGTISSQTLEASNVDISDEFTKMITAQRTYSANSKVISTADEMLAEVINISR</sequence>
<dbReference type="PANTHER" id="PTHR30435">
    <property type="entry name" value="FLAGELLAR PROTEIN"/>
    <property type="match status" value="1"/>
</dbReference>
<name>A0ABV8UKU6_9PROT</name>
<dbReference type="PANTHER" id="PTHR30435:SF1">
    <property type="entry name" value="FLAGELLAR HOOK PROTEIN FLGE"/>
    <property type="match status" value="1"/>
</dbReference>
<dbReference type="InterPro" id="IPR020013">
    <property type="entry name" value="Flagellar_FlgE/F/G"/>
</dbReference>
<proteinExistence type="inferred from homology"/>
<evidence type="ECO:0000259" key="8">
    <source>
        <dbReference type="Pfam" id="PF07559"/>
    </source>
</evidence>
<dbReference type="InterPro" id="IPR011491">
    <property type="entry name" value="FlgE_D2"/>
</dbReference>
<evidence type="ECO:0000313" key="11">
    <source>
        <dbReference type="Proteomes" id="UP001595799"/>
    </source>
</evidence>
<comment type="function">
    <text evidence="5">A flexible structure which links the flagellar filament to the drive apparatus in the basal body.</text>
</comment>
<comment type="caution">
    <text evidence="10">The sequence shown here is derived from an EMBL/GenBank/DDBJ whole genome shotgun (WGS) entry which is preliminary data.</text>
</comment>
<keyword evidence="10" id="KW-0966">Cell projection</keyword>
<dbReference type="InterPro" id="IPR037925">
    <property type="entry name" value="FlgE/F/G-like"/>
</dbReference>
<comment type="subcellular location">
    <subcellularLocation>
        <location evidence="1 5">Bacterial flagellum basal body</location>
    </subcellularLocation>
</comment>
<dbReference type="Pfam" id="PF22692">
    <property type="entry name" value="LlgE_F_G_D1"/>
    <property type="match status" value="1"/>
</dbReference>
<dbReference type="InterPro" id="IPR053967">
    <property type="entry name" value="LlgE_F_G-like_D1"/>
</dbReference>
<accession>A0ABV8UKU6</accession>
<keyword evidence="10" id="KW-0282">Flagellum</keyword>
<dbReference type="Proteomes" id="UP001595799">
    <property type="component" value="Unassembled WGS sequence"/>
</dbReference>
<evidence type="ECO:0000313" key="10">
    <source>
        <dbReference type="EMBL" id="MFC4351139.1"/>
    </source>
</evidence>
<evidence type="ECO:0000259" key="6">
    <source>
        <dbReference type="Pfam" id="PF00460"/>
    </source>
</evidence>
<keyword evidence="10" id="KW-0969">Cilium</keyword>
<evidence type="ECO:0000256" key="1">
    <source>
        <dbReference type="ARBA" id="ARBA00004117"/>
    </source>
</evidence>
<dbReference type="NCBIfam" id="TIGR03506">
    <property type="entry name" value="FlgEFG_subfam"/>
    <property type="match status" value="1"/>
</dbReference>
<keyword evidence="11" id="KW-1185">Reference proteome</keyword>
<dbReference type="InterPro" id="IPR037058">
    <property type="entry name" value="Falgellar_hook_FlgE_sf"/>
</dbReference>
<feature type="domain" description="Flagellar hook protein FlgE/F/G-like D1" evidence="9">
    <location>
        <begin position="85"/>
        <end position="158"/>
    </location>
</feature>
<comment type="similarity">
    <text evidence="2 5">Belongs to the flagella basal body rod proteins family.</text>
</comment>
<feature type="domain" description="Flagellar hook protein FlgE D2" evidence="8">
    <location>
        <begin position="179"/>
        <end position="316"/>
    </location>
</feature>
<reference evidence="11" key="1">
    <citation type="journal article" date="2019" name="Int. J. Syst. Evol. Microbiol.">
        <title>The Global Catalogue of Microorganisms (GCM) 10K type strain sequencing project: providing services to taxonomists for standard genome sequencing and annotation.</title>
        <authorList>
            <consortium name="The Broad Institute Genomics Platform"/>
            <consortium name="The Broad Institute Genome Sequencing Center for Infectious Disease"/>
            <person name="Wu L."/>
            <person name="Ma J."/>
        </authorList>
    </citation>
    <scope>NUCLEOTIDE SEQUENCE [LARGE SCALE GENOMIC DNA]</scope>
    <source>
        <strain evidence="11">CECT 8472</strain>
    </source>
</reference>
<dbReference type="Pfam" id="PF06429">
    <property type="entry name" value="Flg_bbr_C"/>
    <property type="match status" value="1"/>
</dbReference>
<evidence type="ECO:0000256" key="4">
    <source>
        <dbReference type="ARBA" id="ARBA00023143"/>
    </source>
</evidence>
<keyword evidence="4 5" id="KW-0975">Bacterial flagellum</keyword>
<organism evidence="10 11">
    <name type="scientific">Fodinicurvata halophila</name>
    <dbReference type="NCBI Taxonomy" id="1419723"/>
    <lineage>
        <taxon>Bacteria</taxon>
        <taxon>Pseudomonadati</taxon>
        <taxon>Pseudomonadota</taxon>
        <taxon>Alphaproteobacteria</taxon>
        <taxon>Rhodospirillales</taxon>
        <taxon>Rhodovibrionaceae</taxon>
        <taxon>Fodinicurvata</taxon>
    </lineage>
</organism>
<evidence type="ECO:0000256" key="3">
    <source>
        <dbReference type="ARBA" id="ARBA00019015"/>
    </source>
</evidence>
<dbReference type="RefSeq" id="WP_382421479.1">
    <property type="nucleotide sequence ID" value="NZ_JBHSCW010000003.1"/>
</dbReference>
<dbReference type="EMBL" id="JBHSCW010000003">
    <property type="protein sequence ID" value="MFC4351139.1"/>
    <property type="molecule type" value="Genomic_DNA"/>
</dbReference>
<evidence type="ECO:0000259" key="7">
    <source>
        <dbReference type="Pfam" id="PF06429"/>
    </source>
</evidence>
<feature type="domain" description="Flagellar basal-body/hook protein C-terminal" evidence="7">
    <location>
        <begin position="391"/>
        <end position="435"/>
    </location>
</feature>
<feature type="domain" description="Flagellar basal body rod protein N-terminal" evidence="6">
    <location>
        <begin position="7"/>
        <end position="37"/>
    </location>
</feature>
<dbReference type="InterPro" id="IPR010930">
    <property type="entry name" value="Flg_bb/hook_C_dom"/>
</dbReference>
<evidence type="ECO:0000256" key="5">
    <source>
        <dbReference type="RuleBase" id="RU362116"/>
    </source>
</evidence>